<feature type="binding site" evidence="5">
    <location>
        <position position="123"/>
    </location>
    <ligand>
        <name>ATP</name>
        <dbReference type="ChEBI" id="CHEBI:30616"/>
    </ligand>
</feature>
<feature type="binding site" evidence="5">
    <location>
        <begin position="205"/>
        <end position="210"/>
    </location>
    <ligand>
        <name>ATP</name>
        <dbReference type="ChEBI" id="CHEBI:30616"/>
    </ligand>
</feature>
<dbReference type="PANTHER" id="PTHR11547:SF38">
    <property type="entry name" value="ARGININE KINASE 1-RELATED"/>
    <property type="match status" value="1"/>
</dbReference>
<evidence type="ECO:0000256" key="2">
    <source>
        <dbReference type="ARBA" id="ARBA00022741"/>
    </source>
</evidence>
<keyword evidence="1 5" id="KW-0808">Transferase</keyword>
<dbReference type="InterPro" id="IPR014746">
    <property type="entry name" value="Gln_synth/guanido_kin_cat_dom"/>
</dbReference>
<dbReference type="SUPFAM" id="SSF55931">
    <property type="entry name" value="Glutamine synthetase/guanido kinase"/>
    <property type="match status" value="1"/>
</dbReference>
<evidence type="ECO:0000256" key="5">
    <source>
        <dbReference type="PROSITE-ProRule" id="PRU00843"/>
    </source>
</evidence>
<dbReference type="Proteomes" id="UP000290218">
    <property type="component" value="Unassembled WGS sequence"/>
</dbReference>
<dbReference type="GO" id="GO:0004111">
    <property type="term" value="F:creatine kinase activity"/>
    <property type="evidence" value="ECO:0007669"/>
    <property type="project" value="InterPro"/>
</dbReference>
<dbReference type="PANTHER" id="PTHR11547">
    <property type="entry name" value="ARGININE OR CREATINE KINASE"/>
    <property type="match status" value="1"/>
</dbReference>
<dbReference type="InterPro" id="IPR000749">
    <property type="entry name" value="ATP-guanido_PTrfase"/>
</dbReference>
<keyword evidence="4 5" id="KW-0067">ATP-binding</keyword>
<accession>A0A4V1M6T8</accession>
<dbReference type="InterPro" id="IPR022414">
    <property type="entry name" value="ATP-guanido_PTrfase_cat"/>
</dbReference>
<dbReference type="OrthoDB" id="9791353at2"/>
<protein>
    <submittedName>
        <fullName evidence="8">Protein arginine kinase</fullName>
        <ecNumber evidence="8">2.7.14.1</ecNumber>
    </submittedName>
</protein>
<dbReference type="GO" id="GO:0005524">
    <property type="term" value="F:ATP binding"/>
    <property type="evidence" value="ECO:0007669"/>
    <property type="project" value="UniProtKB-UniRule"/>
</dbReference>
<evidence type="ECO:0000313" key="9">
    <source>
        <dbReference type="Proteomes" id="UP000290218"/>
    </source>
</evidence>
<evidence type="ECO:0000256" key="3">
    <source>
        <dbReference type="ARBA" id="ARBA00022777"/>
    </source>
</evidence>
<dbReference type="Gene3D" id="3.30.590.10">
    <property type="entry name" value="Glutamine synthetase/guanido kinase, catalytic domain"/>
    <property type="match status" value="1"/>
</dbReference>
<dbReference type="GO" id="GO:1990424">
    <property type="term" value="F:protein arginine kinase activity"/>
    <property type="evidence" value="ECO:0007669"/>
    <property type="project" value="UniProtKB-EC"/>
</dbReference>
<dbReference type="EC" id="2.7.14.1" evidence="8"/>
<evidence type="ECO:0000313" key="8">
    <source>
        <dbReference type="EMBL" id="RXK56549.1"/>
    </source>
</evidence>
<dbReference type="EMBL" id="SDHX01000001">
    <property type="protein sequence ID" value="RXK56549.1"/>
    <property type="molecule type" value="Genomic_DNA"/>
</dbReference>
<feature type="binding site" evidence="5">
    <location>
        <position position="89"/>
    </location>
    <ligand>
        <name>ATP</name>
        <dbReference type="ChEBI" id="CHEBI:30616"/>
    </ligand>
</feature>
<dbReference type="PROSITE" id="PS00112">
    <property type="entry name" value="PHOSPHAGEN_KINASE"/>
    <property type="match status" value="1"/>
</dbReference>
<dbReference type="RefSeq" id="WP_129047917.1">
    <property type="nucleotide sequence ID" value="NZ_SDHX01000001.1"/>
</dbReference>
<evidence type="ECO:0000256" key="6">
    <source>
        <dbReference type="RuleBase" id="RU000505"/>
    </source>
</evidence>
<dbReference type="AlphaFoldDB" id="A0A4V1M6T8"/>
<sequence length="360" mass="39694">MKINELIDSPSELTDTAASKSAVVLMTRIRLARNLAAQPFPGWAREAQKKEIRDQCMQAVAALPQMKRGLAIPVESLDELQKQILVERHLISRELCHAKSGSGIVISKDQSCVVMVNEEDHLRIQVLRAGFQFKKVWNTINALDSDLEEHLDFAFSPNLGYLSACPTNLGTGIRASAMMHLPALVISSQMEKVVRAVNQLGMAVRGLFGEGSDASGSIFQISNQTTLGESEEEIIKHLHGVLNTIIEQELNAREKLIETDPNKLFDKIGRAFGILQNGHLLNSGEAMNLLSLIRLGIDFGVFADTQRAVVDRLFIECQPGHVQHAAKGSFDPNQRDVLRASRLRSEFAKLPPPDFTSAAK</sequence>
<keyword evidence="2 5" id="KW-0547">Nucleotide-binding</keyword>
<proteinExistence type="inferred from homology"/>
<comment type="similarity">
    <text evidence="5 6">Belongs to the ATP:guanido phosphotransferase family.</text>
</comment>
<keyword evidence="9" id="KW-1185">Reference proteome</keyword>
<dbReference type="GO" id="GO:0046314">
    <property type="term" value="P:phosphocreatine biosynthetic process"/>
    <property type="evidence" value="ECO:0007669"/>
    <property type="project" value="InterPro"/>
</dbReference>
<evidence type="ECO:0000256" key="4">
    <source>
        <dbReference type="ARBA" id="ARBA00022840"/>
    </source>
</evidence>
<dbReference type="CDD" id="cd07930">
    <property type="entry name" value="bacterial_phosphagen_kinase"/>
    <property type="match status" value="1"/>
</dbReference>
<comment type="caution">
    <text evidence="8">The sequence shown here is derived from an EMBL/GenBank/DDBJ whole genome shotgun (WGS) entry which is preliminary data.</text>
</comment>
<feature type="domain" description="Phosphagen kinase C-terminal" evidence="7">
    <location>
        <begin position="23"/>
        <end position="252"/>
    </location>
</feature>
<gene>
    <name evidence="8" type="ORF">ESB00_11985</name>
</gene>
<organism evidence="8 9">
    <name type="scientific">Oleiharenicola lentus</name>
    <dbReference type="NCBI Taxonomy" id="2508720"/>
    <lineage>
        <taxon>Bacteria</taxon>
        <taxon>Pseudomonadati</taxon>
        <taxon>Verrucomicrobiota</taxon>
        <taxon>Opitutia</taxon>
        <taxon>Opitutales</taxon>
        <taxon>Opitutaceae</taxon>
        <taxon>Oleiharenicola</taxon>
    </lineage>
</organism>
<keyword evidence="3 5" id="KW-0418">Kinase</keyword>
<evidence type="ECO:0000259" key="7">
    <source>
        <dbReference type="PROSITE" id="PS51510"/>
    </source>
</evidence>
<dbReference type="InterPro" id="IPR022415">
    <property type="entry name" value="ATP-guanido_PTrfase_AS"/>
</dbReference>
<dbReference type="InterPro" id="IPR023660">
    <property type="entry name" value="Arg_Kinase"/>
</dbReference>
<dbReference type="NCBIfam" id="NF002194">
    <property type="entry name" value="PRK01059.1-4"/>
    <property type="match status" value="1"/>
</dbReference>
<feature type="binding site" evidence="5">
    <location>
        <begin position="174"/>
        <end position="178"/>
    </location>
    <ligand>
        <name>ATP</name>
        <dbReference type="ChEBI" id="CHEBI:30616"/>
    </ligand>
</feature>
<dbReference type="GO" id="GO:0005615">
    <property type="term" value="C:extracellular space"/>
    <property type="evidence" value="ECO:0007669"/>
    <property type="project" value="TreeGrafter"/>
</dbReference>
<evidence type="ECO:0000256" key="1">
    <source>
        <dbReference type="ARBA" id="ARBA00022679"/>
    </source>
</evidence>
<dbReference type="PROSITE" id="PS51510">
    <property type="entry name" value="PHOSPHAGEN_KINASE_C"/>
    <property type="match status" value="1"/>
</dbReference>
<reference evidence="8 9" key="1">
    <citation type="submission" date="2019-01" db="EMBL/GenBank/DDBJ databases">
        <title>Lacunisphaera sp. strain TWA-58.</title>
        <authorList>
            <person name="Chen W.-M."/>
        </authorList>
    </citation>
    <scope>NUCLEOTIDE SEQUENCE [LARGE SCALE GENOMIC DNA]</scope>
    <source>
        <strain evidence="8 9">TWA-58</strain>
    </source>
</reference>
<name>A0A4V1M6T8_9BACT</name>
<feature type="binding site" evidence="5">
    <location>
        <begin position="26"/>
        <end position="30"/>
    </location>
    <ligand>
        <name>ATP</name>
        <dbReference type="ChEBI" id="CHEBI:30616"/>
    </ligand>
</feature>
<dbReference type="Pfam" id="PF00217">
    <property type="entry name" value="ATP-gua_Ptrans"/>
    <property type="match status" value="1"/>
</dbReference>